<feature type="transmembrane region" description="Helical" evidence="1">
    <location>
        <begin position="117"/>
        <end position="139"/>
    </location>
</feature>
<protein>
    <submittedName>
        <fullName evidence="2">Uncharacterized protein</fullName>
    </submittedName>
</protein>
<gene>
    <name evidence="2" type="ORF">N7456_008697</name>
</gene>
<keyword evidence="3" id="KW-1185">Reference proteome</keyword>
<feature type="transmembrane region" description="Helical" evidence="1">
    <location>
        <begin position="53"/>
        <end position="74"/>
    </location>
</feature>
<keyword evidence="1" id="KW-1133">Transmembrane helix</keyword>
<feature type="transmembrane region" description="Helical" evidence="1">
    <location>
        <begin position="7"/>
        <end position="28"/>
    </location>
</feature>
<sequence length="474" mass="51535">MKHWSLNFLLSCLVTLFTAILVGLAIYVNVARPVVGKVSTPGFSAIDINTSQWNIACAVLGTAVGMLVTAALACDDGLLTRQEIVSKEGVPPFYLRPLTIMRGLDQVKYGWPHISRMILLCLTIVATLFTTATVAIFGVHNVGQSLSNQSASWPLDTILKYENDGLYSSPEQLVQIYEVAVLDAFLFRTANIHALNVSKDYVTGFPEWLPELGQIGDTLYPSLNTQGIGLNISSYLDYTGHPREGFQVPDVYTFNKMYGNVFGTQIEVKCTDAEHTLKTSLATTNLNTTDSFSYLINTQKGAEFTFIADLHILKIGAALVSDNNEPVLTIAIPYDAHHAFVTECTYSGNDFTASVSLDSRVSPLRISNKIEDGSSIDNETKWLLARSMYNLLSLQAGGSLTRAWQSAKFLGPIDGHSNATTTSLLESIFGQMGEALISLKRQDIEKADLSLAYKLPTGSAITVFVTVSQIGAGS</sequence>
<evidence type="ECO:0000313" key="2">
    <source>
        <dbReference type="EMBL" id="KAJ5092836.1"/>
    </source>
</evidence>
<accession>A0A9W9K509</accession>
<comment type="caution">
    <text evidence="2">The sequence shown here is derived from an EMBL/GenBank/DDBJ whole genome shotgun (WGS) entry which is preliminary data.</text>
</comment>
<evidence type="ECO:0000256" key="1">
    <source>
        <dbReference type="SAM" id="Phobius"/>
    </source>
</evidence>
<keyword evidence="1" id="KW-0812">Transmembrane</keyword>
<evidence type="ECO:0000313" key="3">
    <source>
        <dbReference type="Proteomes" id="UP001149165"/>
    </source>
</evidence>
<dbReference type="EMBL" id="JAPQKH010000006">
    <property type="protein sequence ID" value="KAJ5092836.1"/>
    <property type="molecule type" value="Genomic_DNA"/>
</dbReference>
<dbReference type="AlphaFoldDB" id="A0A9W9K509"/>
<reference evidence="2" key="2">
    <citation type="journal article" date="2023" name="IMA Fungus">
        <title>Comparative genomic study of the Penicillium genus elucidates a diverse pangenome and 15 lateral gene transfer events.</title>
        <authorList>
            <person name="Petersen C."/>
            <person name="Sorensen T."/>
            <person name="Nielsen M.R."/>
            <person name="Sondergaard T.E."/>
            <person name="Sorensen J.L."/>
            <person name="Fitzpatrick D.A."/>
            <person name="Frisvad J.C."/>
            <person name="Nielsen K.L."/>
        </authorList>
    </citation>
    <scope>NUCLEOTIDE SEQUENCE</scope>
    <source>
        <strain evidence="2">IBT 30069</strain>
    </source>
</reference>
<keyword evidence="1" id="KW-0472">Membrane</keyword>
<reference evidence="2" key="1">
    <citation type="submission" date="2022-11" db="EMBL/GenBank/DDBJ databases">
        <authorList>
            <person name="Petersen C."/>
        </authorList>
    </citation>
    <scope>NUCLEOTIDE SEQUENCE</scope>
    <source>
        <strain evidence="2">IBT 30069</strain>
    </source>
</reference>
<organism evidence="2 3">
    <name type="scientific">Penicillium angulare</name>
    <dbReference type="NCBI Taxonomy" id="116970"/>
    <lineage>
        <taxon>Eukaryota</taxon>
        <taxon>Fungi</taxon>
        <taxon>Dikarya</taxon>
        <taxon>Ascomycota</taxon>
        <taxon>Pezizomycotina</taxon>
        <taxon>Eurotiomycetes</taxon>
        <taxon>Eurotiomycetidae</taxon>
        <taxon>Eurotiales</taxon>
        <taxon>Aspergillaceae</taxon>
        <taxon>Penicillium</taxon>
    </lineage>
</organism>
<name>A0A9W9K509_9EURO</name>
<proteinExistence type="predicted"/>
<dbReference type="Proteomes" id="UP001149165">
    <property type="component" value="Unassembled WGS sequence"/>
</dbReference>
<dbReference type="OrthoDB" id="5412569at2759"/>